<gene>
    <name evidence="2" type="ORF">CK203_101425</name>
</gene>
<organism evidence="2 3">
    <name type="scientific">Vitis vinifera</name>
    <name type="common">Grape</name>
    <dbReference type="NCBI Taxonomy" id="29760"/>
    <lineage>
        <taxon>Eukaryota</taxon>
        <taxon>Viridiplantae</taxon>
        <taxon>Streptophyta</taxon>
        <taxon>Embryophyta</taxon>
        <taxon>Tracheophyta</taxon>
        <taxon>Spermatophyta</taxon>
        <taxon>Magnoliopsida</taxon>
        <taxon>eudicotyledons</taxon>
        <taxon>Gunneridae</taxon>
        <taxon>Pentapetalae</taxon>
        <taxon>rosids</taxon>
        <taxon>Vitales</taxon>
        <taxon>Vitaceae</taxon>
        <taxon>Viteae</taxon>
        <taxon>Vitis</taxon>
    </lineage>
</organism>
<evidence type="ECO:0000313" key="3">
    <source>
        <dbReference type="Proteomes" id="UP000288805"/>
    </source>
</evidence>
<feature type="region of interest" description="Disordered" evidence="1">
    <location>
        <begin position="91"/>
        <end position="124"/>
    </location>
</feature>
<dbReference type="Proteomes" id="UP000288805">
    <property type="component" value="Unassembled WGS sequence"/>
</dbReference>
<reference evidence="2 3" key="1">
    <citation type="journal article" date="2018" name="PLoS Genet.">
        <title>Population sequencing reveals clonal diversity and ancestral inbreeding in the grapevine cultivar Chardonnay.</title>
        <authorList>
            <person name="Roach M.J."/>
            <person name="Johnson D.L."/>
            <person name="Bohlmann J."/>
            <person name="van Vuuren H.J."/>
            <person name="Jones S.J."/>
            <person name="Pretorius I.S."/>
            <person name="Schmidt S.A."/>
            <person name="Borneman A.R."/>
        </authorList>
    </citation>
    <scope>NUCLEOTIDE SEQUENCE [LARGE SCALE GENOMIC DNA]</scope>
    <source>
        <strain evidence="3">cv. Chardonnay</strain>
        <tissue evidence="2">Leaf</tissue>
    </source>
</reference>
<protein>
    <submittedName>
        <fullName evidence="2">Uncharacterized protein</fullName>
    </submittedName>
</protein>
<feature type="compositionally biased region" description="Low complexity" evidence="1">
    <location>
        <begin position="1"/>
        <end position="15"/>
    </location>
</feature>
<sequence>MWTINRVSSPSNRPSPMTPQACFKTGNPARTAANGPVWTAWDAETSIRLHRIQPAFRPDPSKYRKLGSIQCDEPRGKSVLLMAKFPCYSSRHQQRNPDQRVIVNPPSSCKKDVRMGCPDTPSDD</sequence>
<proteinExistence type="predicted"/>
<dbReference type="EMBL" id="QGNW01000901">
    <property type="protein sequence ID" value="RVW59244.1"/>
    <property type="molecule type" value="Genomic_DNA"/>
</dbReference>
<accession>A0A438FGX5</accession>
<feature type="region of interest" description="Disordered" evidence="1">
    <location>
        <begin position="1"/>
        <end position="29"/>
    </location>
</feature>
<name>A0A438FGX5_VITVI</name>
<evidence type="ECO:0000313" key="2">
    <source>
        <dbReference type="EMBL" id="RVW59244.1"/>
    </source>
</evidence>
<dbReference type="AlphaFoldDB" id="A0A438FGX5"/>
<comment type="caution">
    <text evidence="2">The sequence shown here is derived from an EMBL/GenBank/DDBJ whole genome shotgun (WGS) entry which is preliminary data.</text>
</comment>
<evidence type="ECO:0000256" key="1">
    <source>
        <dbReference type="SAM" id="MobiDB-lite"/>
    </source>
</evidence>